<comment type="caution">
    <text evidence="2">The sequence shown here is derived from an EMBL/GenBank/DDBJ whole genome shotgun (WGS) entry which is preliminary data.</text>
</comment>
<feature type="compositionally biased region" description="Basic and acidic residues" evidence="1">
    <location>
        <begin position="505"/>
        <end position="516"/>
    </location>
</feature>
<evidence type="ECO:0000313" key="2">
    <source>
        <dbReference type="EMBL" id="KAG7042121.1"/>
    </source>
</evidence>
<proteinExistence type="predicted"/>
<protein>
    <submittedName>
        <fullName evidence="2">Factor for adipocyte protein</fullName>
    </submittedName>
</protein>
<dbReference type="EMBL" id="JAESDN010000013">
    <property type="protein sequence ID" value="KAG7042121.1"/>
    <property type="molecule type" value="Genomic_DNA"/>
</dbReference>
<evidence type="ECO:0000256" key="1">
    <source>
        <dbReference type="SAM" id="MobiDB-lite"/>
    </source>
</evidence>
<evidence type="ECO:0000313" key="3">
    <source>
        <dbReference type="Proteomes" id="UP000699042"/>
    </source>
</evidence>
<sequence length="547" mass="61461">MDKDRWICQICGLSIHRTLYGGPLLEDIETGELVNPPELENFGDLEDKFRWLTEARLLCDSDDEFGNLLPNYAENLMHQLPGYDDLPTTSDIRPRSQASDIEVHVAEASEGLKLLRVDPDGSRQHVSFQGSEGYSFDDRIYAAVHSECLGIAERVFASSTLTHVRDLRGLWTALRWRQSITFKCGGCWDCHPQANYTLSRNNYYVPHSTVAGEPTWEEEDFSGLHWPGPYSSTLSNLYYTLTSSPLNIKGLTSCLLQNLSACRSKATRTKKGTELANNLSKLPTEILDDIFAAMGRGMPPESSHLLPQRLWKDQLKAGSRGLLPWLWDIDPACVDAKDFEPCPGGESFEWDWELLARQLSRSVDFGVLPGVPDTVRATPGVAGPQGEPTMAGTGYHTDLAHVPAGLHNRRRIWQLLEEIFVGDTLPWPARQRWRHACVSRMGAQRQGVPLCWDKAGNILARPIWIPSIDFGYSEDPTIEGHPMFFKRLGGGVYGRRGKARPQYWQRREVQKKHGVETGETEQQGDTETPAATVEEIYAVLRKLGYPV</sequence>
<feature type="region of interest" description="Disordered" evidence="1">
    <location>
        <begin position="505"/>
        <end position="530"/>
    </location>
</feature>
<dbReference type="AlphaFoldDB" id="A0A9P7QV95"/>
<gene>
    <name evidence="2" type="ORF">JMJ77_010224</name>
</gene>
<name>A0A9P7QV95_9PEZI</name>
<keyword evidence="3" id="KW-1185">Reference proteome</keyword>
<organism evidence="2 3">
    <name type="scientific">Colletotrichum scovillei</name>
    <dbReference type="NCBI Taxonomy" id="1209932"/>
    <lineage>
        <taxon>Eukaryota</taxon>
        <taxon>Fungi</taxon>
        <taxon>Dikarya</taxon>
        <taxon>Ascomycota</taxon>
        <taxon>Pezizomycotina</taxon>
        <taxon>Sordariomycetes</taxon>
        <taxon>Hypocreomycetidae</taxon>
        <taxon>Glomerellales</taxon>
        <taxon>Glomerellaceae</taxon>
        <taxon>Colletotrichum</taxon>
        <taxon>Colletotrichum acutatum species complex</taxon>
    </lineage>
</organism>
<dbReference type="Proteomes" id="UP000699042">
    <property type="component" value="Unassembled WGS sequence"/>
</dbReference>
<reference evidence="2" key="1">
    <citation type="submission" date="2021-05" db="EMBL/GenBank/DDBJ databases">
        <title>Comparative genomics of three Colletotrichum scovillei strains and genetic complementation revealed genes involved fungal growth and virulence on chili pepper.</title>
        <authorList>
            <person name="Hsieh D.-K."/>
            <person name="Chuang S.-C."/>
            <person name="Chen C.-Y."/>
            <person name="Chao Y.-T."/>
            <person name="Lu M.-Y.J."/>
            <person name="Lee M.-H."/>
            <person name="Shih M.-C."/>
        </authorList>
    </citation>
    <scope>NUCLEOTIDE SEQUENCE</scope>
    <source>
        <strain evidence="2">Coll-153</strain>
    </source>
</reference>
<accession>A0A9P7QV95</accession>